<dbReference type="RefSeq" id="WP_380714159.1">
    <property type="nucleotide sequence ID" value="NZ_JBHUML010000005.1"/>
</dbReference>
<accession>A0ABW5T4B4</accession>
<dbReference type="Proteomes" id="UP001597520">
    <property type="component" value="Unassembled WGS sequence"/>
</dbReference>
<protein>
    <recommendedName>
        <fullName evidence="4">Gram-positive cocci surface proteins LPxTG domain-containing protein</fullName>
    </recommendedName>
</protein>
<keyword evidence="1" id="KW-1133">Transmembrane helix</keyword>
<name>A0ABW5T4B4_9BACI</name>
<feature type="transmembrane region" description="Helical" evidence="1">
    <location>
        <begin position="82"/>
        <end position="105"/>
    </location>
</feature>
<sequence length="112" mass="12719">MERQHLTFTFNHSYDNFSRDYFLFSEECADTLERIVLKSSLYGFVTGLCVMILFTPYKHVDRNAPSPGVTVTETTTSNLGEYVLLLLKGGIISAIIFVLIGFVLVKRKESNE</sequence>
<keyword evidence="1" id="KW-0472">Membrane</keyword>
<dbReference type="EMBL" id="JBHUML010000005">
    <property type="protein sequence ID" value="MFD2706857.1"/>
    <property type="molecule type" value="Genomic_DNA"/>
</dbReference>
<reference evidence="3" key="1">
    <citation type="journal article" date="2019" name="Int. J. Syst. Evol. Microbiol.">
        <title>The Global Catalogue of Microorganisms (GCM) 10K type strain sequencing project: providing services to taxonomists for standard genome sequencing and annotation.</title>
        <authorList>
            <consortium name="The Broad Institute Genomics Platform"/>
            <consortium name="The Broad Institute Genome Sequencing Center for Infectious Disease"/>
            <person name="Wu L."/>
            <person name="Ma J."/>
        </authorList>
    </citation>
    <scope>NUCLEOTIDE SEQUENCE [LARGE SCALE GENOMIC DNA]</scope>
    <source>
        <strain evidence="3">KCTC 33792</strain>
    </source>
</reference>
<comment type="caution">
    <text evidence="2">The sequence shown here is derived from an EMBL/GenBank/DDBJ whole genome shotgun (WGS) entry which is preliminary data.</text>
</comment>
<organism evidence="2 3">
    <name type="scientific">Salibacterium lacus</name>
    <dbReference type="NCBI Taxonomy" id="1898109"/>
    <lineage>
        <taxon>Bacteria</taxon>
        <taxon>Bacillati</taxon>
        <taxon>Bacillota</taxon>
        <taxon>Bacilli</taxon>
        <taxon>Bacillales</taxon>
        <taxon>Bacillaceae</taxon>
    </lineage>
</organism>
<keyword evidence="1" id="KW-0812">Transmembrane</keyword>
<evidence type="ECO:0000313" key="3">
    <source>
        <dbReference type="Proteomes" id="UP001597520"/>
    </source>
</evidence>
<keyword evidence="3" id="KW-1185">Reference proteome</keyword>
<proteinExistence type="predicted"/>
<feature type="transmembrane region" description="Helical" evidence="1">
    <location>
        <begin position="41"/>
        <end position="57"/>
    </location>
</feature>
<evidence type="ECO:0008006" key="4">
    <source>
        <dbReference type="Google" id="ProtNLM"/>
    </source>
</evidence>
<evidence type="ECO:0000313" key="2">
    <source>
        <dbReference type="EMBL" id="MFD2706857.1"/>
    </source>
</evidence>
<evidence type="ECO:0000256" key="1">
    <source>
        <dbReference type="SAM" id="Phobius"/>
    </source>
</evidence>
<gene>
    <name evidence="2" type="ORF">ACFSUB_15455</name>
</gene>